<organism evidence="8 11">
    <name type="scientific">Adineta steineri</name>
    <dbReference type="NCBI Taxonomy" id="433720"/>
    <lineage>
        <taxon>Eukaryota</taxon>
        <taxon>Metazoa</taxon>
        <taxon>Spiralia</taxon>
        <taxon>Gnathifera</taxon>
        <taxon>Rotifera</taxon>
        <taxon>Eurotatoria</taxon>
        <taxon>Bdelloidea</taxon>
        <taxon>Adinetida</taxon>
        <taxon>Adinetidae</taxon>
        <taxon>Adineta</taxon>
    </lineage>
</organism>
<dbReference type="EMBL" id="CAJNOG010000024">
    <property type="protein sequence ID" value="CAF0783825.1"/>
    <property type="molecule type" value="Genomic_DNA"/>
</dbReference>
<evidence type="ECO:0000313" key="10">
    <source>
        <dbReference type="EMBL" id="CAF3856584.1"/>
    </source>
</evidence>
<accession>A0A815B0T0</accession>
<reference evidence="8" key="1">
    <citation type="submission" date="2021-02" db="EMBL/GenBank/DDBJ databases">
        <authorList>
            <person name="Nowell W R."/>
        </authorList>
    </citation>
    <scope>NUCLEOTIDE SEQUENCE</scope>
</reference>
<feature type="transmembrane region" description="Helical" evidence="5">
    <location>
        <begin position="52"/>
        <end position="72"/>
    </location>
</feature>
<evidence type="ECO:0000256" key="3">
    <source>
        <dbReference type="ARBA" id="ARBA00022989"/>
    </source>
</evidence>
<feature type="transmembrane region" description="Helical" evidence="5">
    <location>
        <begin position="25"/>
        <end position="46"/>
    </location>
</feature>
<dbReference type="InterPro" id="IPR017452">
    <property type="entry name" value="GPCR_Rhodpsn_7TM"/>
</dbReference>
<dbReference type="Proteomes" id="UP000663844">
    <property type="component" value="Unassembled WGS sequence"/>
</dbReference>
<comment type="subcellular location">
    <subcellularLocation>
        <location evidence="1">Membrane</location>
    </subcellularLocation>
</comment>
<evidence type="ECO:0000256" key="2">
    <source>
        <dbReference type="ARBA" id="ARBA00022692"/>
    </source>
</evidence>
<dbReference type="AlphaFoldDB" id="A0A815B0T0"/>
<comment type="caution">
    <text evidence="8">The sequence shown here is derived from an EMBL/GenBank/DDBJ whole genome shotgun (WGS) entry which is preliminary data.</text>
</comment>
<evidence type="ECO:0000256" key="1">
    <source>
        <dbReference type="ARBA" id="ARBA00004370"/>
    </source>
</evidence>
<dbReference type="PROSITE" id="PS50262">
    <property type="entry name" value="G_PROTEIN_RECEP_F1_2"/>
    <property type="match status" value="1"/>
</dbReference>
<dbReference type="Gene3D" id="1.20.1070.10">
    <property type="entry name" value="Rhodopsin 7-helix transmembrane proteins"/>
    <property type="match status" value="1"/>
</dbReference>
<feature type="transmembrane region" description="Helical" evidence="5">
    <location>
        <begin position="93"/>
        <end position="117"/>
    </location>
</feature>
<name>A0A815B0T0_9BILA</name>
<dbReference type="EMBL" id="CAJOBB010001433">
    <property type="protein sequence ID" value="CAF3856584.1"/>
    <property type="molecule type" value="Genomic_DNA"/>
</dbReference>
<dbReference type="EMBL" id="CAJOAZ010000629">
    <property type="protein sequence ID" value="CAF3686854.1"/>
    <property type="molecule type" value="Genomic_DNA"/>
</dbReference>
<feature type="transmembrane region" description="Helical" evidence="5">
    <location>
        <begin position="129"/>
        <end position="149"/>
    </location>
</feature>
<keyword evidence="3 5" id="KW-1133">Transmembrane helix</keyword>
<evidence type="ECO:0000259" key="6">
    <source>
        <dbReference type="PROSITE" id="PS50262"/>
    </source>
</evidence>
<dbReference type="EMBL" id="CAJNOE010000543">
    <property type="protein sequence ID" value="CAF1263837.1"/>
    <property type="molecule type" value="Genomic_DNA"/>
</dbReference>
<feature type="domain" description="G-protein coupled receptors family 1 profile" evidence="6">
    <location>
        <begin position="1"/>
        <end position="145"/>
    </location>
</feature>
<evidence type="ECO:0000256" key="5">
    <source>
        <dbReference type="SAM" id="Phobius"/>
    </source>
</evidence>
<protein>
    <recommendedName>
        <fullName evidence="6">G-protein coupled receptors family 1 profile domain-containing protein</fullName>
    </recommendedName>
</protein>
<evidence type="ECO:0000313" key="7">
    <source>
        <dbReference type="EMBL" id="CAF0783825.1"/>
    </source>
</evidence>
<dbReference type="GO" id="GO:0016020">
    <property type="term" value="C:membrane"/>
    <property type="evidence" value="ECO:0007669"/>
    <property type="project" value="UniProtKB-SubCell"/>
</dbReference>
<sequence length="173" mass="20264">MIPSIICSLFIFYHFVRFPQIRKKLNNHVILILLLVNFIQVALGLFDWFCNIFTPIIISIIATIILIVRVLLQKRRVGQRAIWQRNRKMVLQLASVSLMYIIVWIPIIVGFVIPLIIPNAFILQLSSAVFIYFEYISFLFCPFMCLTGLPEIRQSIKNIFIRNNIIQPTIQIK</sequence>
<dbReference type="SUPFAM" id="SSF81321">
    <property type="entry name" value="Family A G protein-coupled receptor-like"/>
    <property type="match status" value="1"/>
</dbReference>
<gene>
    <name evidence="8" type="ORF">IZO911_LOCUS32037</name>
    <name evidence="7" type="ORF">JYZ213_LOCUS4333</name>
    <name evidence="10" type="ORF">KXQ929_LOCUS20406</name>
    <name evidence="9" type="ORF">OXD698_LOCUS11315</name>
</gene>
<proteinExistence type="predicted"/>
<dbReference type="Proteomes" id="UP000663860">
    <property type="component" value="Unassembled WGS sequence"/>
</dbReference>
<keyword evidence="2 5" id="KW-0812">Transmembrane</keyword>
<evidence type="ECO:0000313" key="11">
    <source>
        <dbReference type="Proteomes" id="UP000663860"/>
    </source>
</evidence>
<keyword evidence="4 5" id="KW-0472">Membrane</keyword>
<evidence type="ECO:0000313" key="8">
    <source>
        <dbReference type="EMBL" id="CAF1263837.1"/>
    </source>
</evidence>
<evidence type="ECO:0000256" key="4">
    <source>
        <dbReference type="ARBA" id="ARBA00023136"/>
    </source>
</evidence>
<dbReference type="Proteomes" id="UP000663845">
    <property type="component" value="Unassembled WGS sequence"/>
</dbReference>
<dbReference type="Proteomes" id="UP000663868">
    <property type="component" value="Unassembled WGS sequence"/>
</dbReference>
<evidence type="ECO:0000313" key="9">
    <source>
        <dbReference type="EMBL" id="CAF3686854.1"/>
    </source>
</evidence>